<reference evidence="1" key="2">
    <citation type="submission" date="2018-03" db="EMBL/GenBank/DDBJ databases">
        <title>The Triticum urartu genome reveals the dynamic nature of wheat genome evolution.</title>
        <authorList>
            <person name="Ling H."/>
            <person name="Ma B."/>
            <person name="Shi X."/>
            <person name="Liu H."/>
            <person name="Dong L."/>
            <person name="Sun H."/>
            <person name="Cao Y."/>
            <person name="Gao Q."/>
            <person name="Zheng S."/>
            <person name="Li Y."/>
            <person name="Yu Y."/>
            <person name="Du H."/>
            <person name="Qi M."/>
            <person name="Li Y."/>
            <person name="Yu H."/>
            <person name="Cui Y."/>
            <person name="Wang N."/>
            <person name="Chen C."/>
            <person name="Wu H."/>
            <person name="Zhao Y."/>
            <person name="Zhang J."/>
            <person name="Li Y."/>
            <person name="Zhou W."/>
            <person name="Zhang B."/>
            <person name="Hu W."/>
            <person name="Eijk M."/>
            <person name="Tang J."/>
            <person name="Witsenboer H."/>
            <person name="Zhao S."/>
            <person name="Li Z."/>
            <person name="Zhang A."/>
            <person name="Wang D."/>
            <person name="Liang C."/>
        </authorList>
    </citation>
    <scope>NUCLEOTIDE SEQUENCE [LARGE SCALE GENOMIC DNA]</scope>
    <source>
        <strain evidence="1">cv. G1812</strain>
    </source>
</reference>
<keyword evidence="2" id="KW-1185">Reference proteome</keyword>
<dbReference type="Gramene" id="TuG1812G0100001975.01.T02">
    <property type="protein sequence ID" value="TuG1812G0100001975.01.T02.cds389043"/>
    <property type="gene ID" value="TuG1812G0100001975.01"/>
</dbReference>
<dbReference type="InterPro" id="IPR004242">
    <property type="entry name" value="Transposase_21"/>
</dbReference>
<sequence>MKCLHGWSQESFTMLLGVLSDALPQAQLPKKYYEVQKIIRDLGLDYEKIHACPNDCMLFRGERADQESCHVCGSSRWVTNEKKDSQAESVSKQKKKLAKVLRYFPLIPRIQRLFATRKTSDDMCWHDEGRTKDGKIRHPANGECWKDLDARYPSFVVDPRNPRLGILSDGFNPFRSMSSKHSTWPVMLIPYNLPPWICMKETSLILSMIIPGPASPGNDIDIYLQPLIDELLQLWDGVDTFDASS</sequence>
<dbReference type="PANTHER" id="PTHR10775:SF185">
    <property type="entry name" value="OS08G0208400 PROTEIN"/>
    <property type="match status" value="1"/>
</dbReference>
<accession>A0A8R7JYT5</accession>
<dbReference type="Pfam" id="PF02992">
    <property type="entry name" value="Transposase_21"/>
    <property type="match status" value="1"/>
</dbReference>
<dbReference type="EnsemblPlants" id="TuG1812G0100001975.01.T02">
    <property type="protein sequence ID" value="TuG1812G0100001975.01.T02.cds389043"/>
    <property type="gene ID" value="TuG1812G0100001975.01"/>
</dbReference>
<evidence type="ECO:0008006" key="3">
    <source>
        <dbReference type="Google" id="ProtNLM"/>
    </source>
</evidence>
<dbReference type="Gramene" id="TuG1812G0100001975.01.T01">
    <property type="protein sequence ID" value="TuG1812G0100001975.01.T01.cds389043"/>
    <property type="gene ID" value="TuG1812G0100001975.01"/>
</dbReference>
<dbReference type="EnsemblPlants" id="TuG1812G0100001975.01.T03">
    <property type="protein sequence ID" value="TuG1812G0100001975.01.T03.cds389043"/>
    <property type="gene ID" value="TuG1812G0100001975.01"/>
</dbReference>
<dbReference type="AlphaFoldDB" id="A0A8R7JYT5"/>
<dbReference type="Proteomes" id="UP000015106">
    <property type="component" value="Chromosome 1"/>
</dbReference>
<dbReference type="Gramene" id="TuG1812G0100001975.01.T04">
    <property type="protein sequence ID" value="TuG1812G0100001975.01.T04.cds389043"/>
    <property type="gene ID" value="TuG1812G0100001975.01"/>
</dbReference>
<name>A0A8R7JYT5_TRIUA</name>
<dbReference type="EnsemblPlants" id="TuG1812G0100001975.01.T01">
    <property type="protein sequence ID" value="TuG1812G0100001975.01.T01.cds389043"/>
    <property type="gene ID" value="TuG1812G0100001975.01"/>
</dbReference>
<dbReference type="PANTHER" id="PTHR10775">
    <property type="entry name" value="OS08G0208400 PROTEIN"/>
    <property type="match status" value="1"/>
</dbReference>
<organism evidence="1 2">
    <name type="scientific">Triticum urartu</name>
    <name type="common">Red wild einkorn</name>
    <name type="synonym">Crithodium urartu</name>
    <dbReference type="NCBI Taxonomy" id="4572"/>
    <lineage>
        <taxon>Eukaryota</taxon>
        <taxon>Viridiplantae</taxon>
        <taxon>Streptophyta</taxon>
        <taxon>Embryophyta</taxon>
        <taxon>Tracheophyta</taxon>
        <taxon>Spermatophyta</taxon>
        <taxon>Magnoliopsida</taxon>
        <taxon>Liliopsida</taxon>
        <taxon>Poales</taxon>
        <taxon>Poaceae</taxon>
        <taxon>BOP clade</taxon>
        <taxon>Pooideae</taxon>
        <taxon>Triticodae</taxon>
        <taxon>Triticeae</taxon>
        <taxon>Triticinae</taxon>
        <taxon>Triticum</taxon>
    </lineage>
</organism>
<dbReference type="Gramene" id="TuG1812G0100001975.01.T03">
    <property type="protein sequence ID" value="TuG1812G0100001975.01.T03.cds389043"/>
    <property type="gene ID" value="TuG1812G0100001975.01"/>
</dbReference>
<dbReference type="EnsemblPlants" id="TuG1812G0100001975.01.T04">
    <property type="protein sequence ID" value="TuG1812G0100001975.01.T04.cds389043"/>
    <property type="gene ID" value="TuG1812G0100001975.01"/>
</dbReference>
<reference evidence="1" key="3">
    <citation type="submission" date="2022-06" db="UniProtKB">
        <authorList>
            <consortium name="EnsemblPlants"/>
        </authorList>
    </citation>
    <scope>IDENTIFICATION</scope>
</reference>
<evidence type="ECO:0000313" key="1">
    <source>
        <dbReference type="EnsemblPlants" id="TuG1812G0100001975.01.T04.cds389043"/>
    </source>
</evidence>
<evidence type="ECO:0000313" key="2">
    <source>
        <dbReference type="Proteomes" id="UP000015106"/>
    </source>
</evidence>
<protein>
    <recommendedName>
        <fullName evidence="3">Transposase-associated domain-containing protein</fullName>
    </recommendedName>
</protein>
<reference evidence="2" key="1">
    <citation type="journal article" date="2013" name="Nature">
        <title>Draft genome of the wheat A-genome progenitor Triticum urartu.</title>
        <authorList>
            <person name="Ling H.Q."/>
            <person name="Zhao S."/>
            <person name="Liu D."/>
            <person name="Wang J."/>
            <person name="Sun H."/>
            <person name="Zhang C."/>
            <person name="Fan H."/>
            <person name="Li D."/>
            <person name="Dong L."/>
            <person name="Tao Y."/>
            <person name="Gao C."/>
            <person name="Wu H."/>
            <person name="Li Y."/>
            <person name="Cui Y."/>
            <person name="Guo X."/>
            <person name="Zheng S."/>
            <person name="Wang B."/>
            <person name="Yu K."/>
            <person name="Liang Q."/>
            <person name="Yang W."/>
            <person name="Lou X."/>
            <person name="Chen J."/>
            <person name="Feng M."/>
            <person name="Jian J."/>
            <person name="Zhang X."/>
            <person name="Luo G."/>
            <person name="Jiang Y."/>
            <person name="Liu J."/>
            <person name="Wang Z."/>
            <person name="Sha Y."/>
            <person name="Zhang B."/>
            <person name="Wu H."/>
            <person name="Tang D."/>
            <person name="Shen Q."/>
            <person name="Xue P."/>
            <person name="Zou S."/>
            <person name="Wang X."/>
            <person name="Liu X."/>
            <person name="Wang F."/>
            <person name="Yang Y."/>
            <person name="An X."/>
            <person name="Dong Z."/>
            <person name="Zhang K."/>
            <person name="Zhang X."/>
            <person name="Luo M.C."/>
            <person name="Dvorak J."/>
            <person name="Tong Y."/>
            <person name="Wang J."/>
            <person name="Yang H."/>
            <person name="Li Z."/>
            <person name="Wang D."/>
            <person name="Zhang A."/>
            <person name="Wang J."/>
        </authorList>
    </citation>
    <scope>NUCLEOTIDE SEQUENCE</scope>
    <source>
        <strain evidence="2">cv. G1812</strain>
    </source>
</reference>
<proteinExistence type="predicted"/>